<name>A0A7X2TPC2_9FIRM</name>
<dbReference type="GO" id="GO:0016020">
    <property type="term" value="C:membrane"/>
    <property type="evidence" value="ECO:0007669"/>
    <property type="project" value="InterPro"/>
</dbReference>
<feature type="transmembrane region" description="Helical" evidence="2">
    <location>
        <begin position="47"/>
        <end position="65"/>
    </location>
</feature>
<keyword evidence="2" id="KW-0472">Membrane</keyword>
<evidence type="ECO:0000313" key="5">
    <source>
        <dbReference type="Proteomes" id="UP000466864"/>
    </source>
</evidence>
<keyword evidence="5" id="KW-1185">Reference proteome</keyword>
<dbReference type="Gene3D" id="1.10.3730.20">
    <property type="match status" value="1"/>
</dbReference>
<protein>
    <submittedName>
        <fullName evidence="4">EamA family transporter</fullName>
    </submittedName>
</protein>
<feature type="transmembrane region" description="Helical" evidence="2">
    <location>
        <begin position="71"/>
        <end position="92"/>
    </location>
</feature>
<comment type="caution">
    <text evidence="4">The sequence shown here is derived from an EMBL/GenBank/DDBJ whole genome shotgun (WGS) entry which is preliminary data.</text>
</comment>
<organism evidence="4 5">
    <name type="scientific">Bilifractor porci</name>
    <dbReference type="NCBI Taxonomy" id="2606636"/>
    <lineage>
        <taxon>Bacteria</taxon>
        <taxon>Bacillati</taxon>
        <taxon>Bacillota</taxon>
        <taxon>Clostridia</taxon>
        <taxon>Lachnospirales</taxon>
        <taxon>Lachnospiraceae</taxon>
        <taxon>Bilifractor</taxon>
    </lineage>
</organism>
<dbReference type="Proteomes" id="UP000466864">
    <property type="component" value="Unassembled WGS sequence"/>
</dbReference>
<dbReference type="EMBL" id="VUMV01000006">
    <property type="protein sequence ID" value="MST82450.1"/>
    <property type="molecule type" value="Genomic_DNA"/>
</dbReference>
<gene>
    <name evidence="4" type="ORF">FYJ60_08995</name>
</gene>
<comment type="similarity">
    <text evidence="1">Belongs to the EamA transporter family.</text>
</comment>
<evidence type="ECO:0000313" key="4">
    <source>
        <dbReference type="EMBL" id="MST82450.1"/>
    </source>
</evidence>
<keyword evidence="2" id="KW-1133">Transmembrane helix</keyword>
<dbReference type="InterPro" id="IPR037185">
    <property type="entry name" value="EmrE-like"/>
</dbReference>
<proteinExistence type="inferred from homology"/>
<evidence type="ECO:0000256" key="2">
    <source>
        <dbReference type="SAM" id="Phobius"/>
    </source>
</evidence>
<evidence type="ECO:0000256" key="1">
    <source>
        <dbReference type="ARBA" id="ARBA00007362"/>
    </source>
</evidence>
<keyword evidence="2" id="KW-0812">Transmembrane</keyword>
<feature type="domain" description="EamA" evidence="3">
    <location>
        <begin position="70"/>
        <end position="115"/>
    </location>
</feature>
<dbReference type="RefSeq" id="WP_154458360.1">
    <property type="nucleotide sequence ID" value="NZ_VUMV01000006.1"/>
</dbReference>
<evidence type="ECO:0000259" key="3">
    <source>
        <dbReference type="Pfam" id="PF00892"/>
    </source>
</evidence>
<dbReference type="SUPFAM" id="SSF103481">
    <property type="entry name" value="Multidrug resistance efflux transporter EmrE"/>
    <property type="match status" value="1"/>
</dbReference>
<accession>A0A7X2TPC2</accession>
<sequence length="117" mass="12813">MQNSFNSWVFLFALSAAIAAFSQVLLKKSASEKHSSVLREYLNVKVIVGYGLMFCGMLMGVVAYGKGVTVQGGSVMEASGNVWIIVLSYLFFREPITKKKIIGNIMIIAGILLFNLL</sequence>
<dbReference type="AlphaFoldDB" id="A0A7X2TPC2"/>
<dbReference type="InterPro" id="IPR000620">
    <property type="entry name" value="EamA_dom"/>
</dbReference>
<reference evidence="4 5" key="1">
    <citation type="submission" date="2019-08" db="EMBL/GenBank/DDBJ databases">
        <title>In-depth cultivation of the pig gut microbiome towards novel bacterial diversity and tailored functional studies.</title>
        <authorList>
            <person name="Wylensek D."/>
            <person name="Hitch T.C.A."/>
            <person name="Clavel T."/>
        </authorList>
    </citation>
    <scope>NUCLEOTIDE SEQUENCE [LARGE SCALE GENOMIC DNA]</scope>
    <source>
        <strain evidence="4 5">Oil+RF-744-WCA-WT-13</strain>
    </source>
</reference>
<dbReference type="Pfam" id="PF00892">
    <property type="entry name" value="EamA"/>
    <property type="match status" value="1"/>
</dbReference>
<feature type="transmembrane region" description="Helical" evidence="2">
    <location>
        <begin position="6"/>
        <end position="26"/>
    </location>
</feature>